<evidence type="ECO:0000313" key="11">
    <source>
        <dbReference type="Proteomes" id="UP001162131"/>
    </source>
</evidence>
<keyword evidence="4 9" id="KW-0479">Metal-binding</keyword>
<comment type="catalytic activity">
    <reaction evidence="8">
        <text>1D-myo-inositol 1,4-bisphosphate + H2O = 1D-myo-inositol 4-phosphate + phosphate</text>
        <dbReference type="Rhea" id="RHEA:15553"/>
        <dbReference type="ChEBI" id="CHEBI:15377"/>
        <dbReference type="ChEBI" id="CHEBI:43474"/>
        <dbReference type="ChEBI" id="CHEBI:58282"/>
        <dbReference type="ChEBI" id="CHEBI:58469"/>
        <dbReference type="EC" id="3.1.3.57"/>
    </reaction>
    <physiologicalReaction direction="left-to-right" evidence="8">
        <dbReference type="Rhea" id="RHEA:15554"/>
    </physiologicalReaction>
</comment>
<dbReference type="PANTHER" id="PTHR43028:SF5">
    <property type="entry name" value="3'(2'),5'-BISPHOSPHATE NUCLEOTIDASE 1"/>
    <property type="match status" value="1"/>
</dbReference>
<evidence type="ECO:0000256" key="3">
    <source>
        <dbReference type="ARBA" id="ARBA00022671"/>
    </source>
</evidence>
<keyword evidence="5" id="KW-0378">Hydrolase</keyword>
<dbReference type="InterPro" id="IPR020583">
    <property type="entry name" value="Inositol_monoP_metal-BS"/>
</dbReference>
<dbReference type="PANTHER" id="PTHR43028">
    <property type="entry name" value="3'(2'),5'-BISPHOSPHATE NUCLEOTIDASE 1"/>
    <property type="match status" value="1"/>
</dbReference>
<comment type="caution">
    <text evidence="10">The sequence shown here is derived from an EMBL/GenBank/DDBJ whole genome shotgun (WGS) entry which is preliminary data.</text>
</comment>
<dbReference type="InterPro" id="IPR050725">
    <property type="entry name" value="CysQ/Inositol_MonoPase"/>
</dbReference>
<dbReference type="GO" id="GO:0005737">
    <property type="term" value="C:cytoplasm"/>
    <property type="evidence" value="ECO:0007669"/>
    <property type="project" value="UniProtKB-ARBA"/>
</dbReference>
<feature type="binding site" evidence="9">
    <location>
        <position position="110"/>
    </location>
    <ligand>
        <name>Mg(2+)</name>
        <dbReference type="ChEBI" id="CHEBI:18420"/>
        <label>1</label>
        <note>catalytic</note>
    </ligand>
</feature>
<dbReference type="InterPro" id="IPR000760">
    <property type="entry name" value="Inositol_monophosphatase-like"/>
</dbReference>
<evidence type="ECO:0000256" key="7">
    <source>
        <dbReference type="ARBA" id="ARBA00044465"/>
    </source>
</evidence>
<evidence type="ECO:0000256" key="4">
    <source>
        <dbReference type="ARBA" id="ARBA00022723"/>
    </source>
</evidence>
<evidence type="ECO:0000313" key="10">
    <source>
        <dbReference type="EMBL" id="CAG9310916.1"/>
    </source>
</evidence>
<dbReference type="SUPFAM" id="SSF56655">
    <property type="entry name" value="Carbohydrate phosphatase"/>
    <property type="match status" value="1"/>
</dbReference>
<dbReference type="Proteomes" id="UP001162131">
    <property type="component" value="Unassembled WGS sequence"/>
</dbReference>
<protein>
    <recommendedName>
        <fullName evidence="12">Inositol monophosphatase</fullName>
    </recommendedName>
</protein>
<evidence type="ECO:0000256" key="2">
    <source>
        <dbReference type="ARBA" id="ARBA00009759"/>
    </source>
</evidence>
<keyword evidence="11" id="KW-1185">Reference proteome</keyword>
<evidence type="ECO:0000256" key="8">
    <source>
        <dbReference type="ARBA" id="ARBA00044478"/>
    </source>
</evidence>
<comment type="catalytic activity">
    <reaction evidence="7">
        <text>1D-myo-inositol 1,3,4-trisphosphate + H2O = 1D-myo-inositol 3,4-bisphosphate + phosphate</text>
        <dbReference type="Rhea" id="RHEA:70319"/>
        <dbReference type="ChEBI" id="CHEBI:15377"/>
        <dbReference type="ChEBI" id="CHEBI:43474"/>
        <dbReference type="ChEBI" id="CHEBI:58414"/>
        <dbReference type="ChEBI" id="CHEBI:83241"/>
    </reaction>
    <physiologicalReaction direction="left-to-right" evidence="7">
        <dbReference type="Rhea" id="RHEA:70320"/>
    </physiologicalReaction>
</comment>
<keyword evidence="3" id="KW-0452">Lithium</keyword>
<organism evidence="10 11">
    <name type="scientific">Blepharisma stoltei</name>
    <dbReference type="NCBI Taxonomy" id="1481888"/>
    <lineage>
        <taxon>Eukaryota</taxon>
        <taxon>Sar</taxon>
        <taxon>Alveolata</taxon>
        <taxon>Ciliophora</taxon>
        <taxon>Postciliodesmatophora</taxon>
        <taxon>Heterotrichea</taxon>
        <taxon>Heterotrichida</taxon>
        <taxon>Blepharismidae</taxon>
        <taxon>Blepharisma</taxon>
    </lineage>
</organism>
<reference evidence="10" key="1">
    <citation type="submission" date="2021-09" db="EMBL/GenBank/DDBJ databases">
        <authorList>
            <consortium name="AG Swart"/>
            <person name="Singh M."/>
            <person name="Singh A."/>
            <person name="Seah K."/>
            <person name="Emmerich C."/>
        </authorList>
    </citation>
    <scope>NUCLEOTIDE SEQUENCE</scope>
    <source>
        <strain evidence="10">ATCC30299</strain>
    </source>
</reference>
<evidence type="ECO:0000256" key="6">
    <source>
        <dbReference type="ARBA" id="ARBA00022842"/>
    </source>
</evidence>
<dbReference type="Gene3D" id="3.30.540.10">
    <property type="entry name" value="Fructose-1,6-Bisphosphatase, subunit A, domain 1"/>
    <property type="match status" value="1"/>
</dbReference>
<comment type="cofactor">
    <cofactor evidence="1 9">
        <name>Mg(2+)</name>
        <dbReference type="ChEBI" id="CHEBI:18420"/>
    </cofactor>
</comment>
<evidence type="ECO:0000256" key="9">
    <source>
        <dbReference type="PIRSR" id="PIRSR600760-2"/>
    </source>
</evidence>
<dbReference type="GO" id="GO:0004441">
    <property type="term" value="F:inositol-1,4-bisphosphate 1-phosphatase activity"/>
    <property type="evidence" value="ECO:0007669"/>
    <property type="project" value="UniProtKB-EC"/>
</dbReference>
<proteinExistence type="inferred from homology"/>
<feature type="binding site" evidence="9">
    <location>
        <position position="112"/>
    </location>
    <ligand>
        <name>Mg(2+)</name>
        <dbReference type="ChEBI" id="CHEBI:18420"/>
        <label>1</label>
        <note>catalytic</note>
    </ligand>
</feature>
<gene>
    <name evidence="10" type="ORF">BSTOLATCC_MIC2630</name>
</gene>
<sequence>MLIKAHRLLSACIQLAELSGNIIKSVHSDGALQTVYKGHNDPCTVADINAQKIIMGTLYNLFPGINIIGEEQVELAESDIKQVNLDLIPEEIFPAELRDLDINKLVLWVDPLDGTYNFTIGELIGVTTLIGIAYESNAIMGIIHHPFADRSPTYWGGLGIGIHSCFGDFNENSFIKPNDFSVVQTKHWQIPHGEAFFKTLNAERNLYADGTGYDSVLVISGNASTYVFNRELTSKWDTCAGDGILQGIGGFVTDLNGQKILYDKDQPIKNKDGVVMSSKREDAQRVIEAWREFNSQN</sequence>
<dbReference type="Pfam" id="PF00459">
    <property type="entry name" value="Inositol_P"/>
    <property type="match status" value="1"/>
</dbReference>
<comment type="similarity">
    <text evidence="2">Belongs to the inositol monophosphatase superfamily.</text>
</comment>
<evidence type="ECO:0000256" key="5">
    <source>
        <dbReference type="ARBA" id="ARBA00022801"/>
    </source>
</evidence>
<accession>A0AAU9IC04</accession>
<evidence type="ECO:0008006" key="12">
    <source>
        <dbReference type="Google" id="ProtNLM"/>
    </source>
</evidence>
<dbReference type="FunFam" id="3.30.540.10:FF:000012">
    <property type="entry name" value="Blast:Putative inositol monophosphatase 3"/>
    <property type="match status" value="1"/>
</dbReference>
<dbReference type="EMBL" id="CAJZBQ010000003">
    <property type="protein sequence ID" value="CAG9310916.1"/>
    <property type="molecule type" value="Genomic_DNA"/>
</dbReference>
<name>A0AAU9IC04_9CILI</name>
<evidence type="ECO:0000256" key="1">
    <source>
        <dbReference type="ARBA" id="ARBA00001946"/>
    </source>
</evidence>
<feature type="binding site" evidence="9">
    <location>
        <position position="237"/>
    </location>
    <ligand>
        <name>Mg(2+)</name>
        <dbReference type="ChEBI" id="CHEBI:18420"/>
        <label>1</label>
        <note>catalytic</note>
    </ligand>
</feature>
<feature type="binding site" evidence="9">
    <location>
        <position position="113"/>
    </location>
    <ligand>
        <name>Mg(2+)</name>
        <dbReference type="ChEBI" id="CHEBI:18420"/>
        <label>1</label>
        <note>catalytic</note>
    </ligand>
</feature>
<dbReference type="AlphaFoldDB" id="A0AAU9IC04"/>
<feature type="binding site" evidence="9">
    <location>
        <position position="70"/>
    </location>
    <ligand>
        <name>Mg(2+)</name>
        <dbReference type="ChEBI" id="CHEBI:18420"/>
        <label>1</label>
        <note>catalytic</note>
    </ligand>
</feature>
<dbReference type="Gene3D" id="3.40.190.80">
    <property type="match status" value="1"/>
</dbReference>
<dbReference type="GO" id="GO:0046872">
    <property type="term" value="F:metal ion binding"/>
    <property type="evidence" value="ECO:0007669"/>
    <property type="project" value="UniProtKB-KW"/>
</dbReference>
<keyword evidence="6 9" id="KW-0460">Magnesium</keyword>
<dbReference type="PROSITE" id="PS00629">
    <property type="entry name" value="IMP_1"/>
    <property type="match status" value="1"/>
</dbReference>